<evidence type="ECO:0000256" key="4">
    <source>
        <dbReference type="ARBA" id="ARBA00022679"/>
    </source>
</evidence>
<keyword evidence="3 8" id="KW-0641">Proline biosynthesis</keyword>
<reference evidence="10 11" key="1">
    <citation type="submission" date="2017-09" db="EMBL/GenBank/DDBJ databases">
        <title>Bacterial strain isolated from the female urinary microbiota.</title>
        <authorList>
            <person name="Thomas-White K."/>
            <person name="Kumar N."/>
            <person name="Forster S."/>
            <person name="Putonti C."/>
            <person name="Lawley T."/>
            <person name="Wolfe A.J."/>
        </authorList>
    </citation>
    <scope>NUCLEOTIDE SEQUENCE [LARGE SCALE GENOMIC DNA]</scope>
    <source>
        <strain evidence="10 11">UMB0852</strain>
    </source>
</reference>
<keyword evidence="1 8" id="KW-0963">Cytoplasm</keyword>
<comment type="pathway">
    <text evidence="8">Amino-acid biosynthesis; L-proline biosynthesis; L-glutamate 5-semialdehyde from L-glutamate: step 1/2.</text>
</comment>
<keyword evidence="6 8" id="KW-0418">Kinase</keyword>
<dbReference type="Gene3D" id="3.40.1160.10">
    <property type="entry name" value="Acetylglutamate kinase-like"/>
    <property type="match status" value="1"/>
</dbReference>
<dbReference type="InterPro" id="IPR001057">
    <property type="entry name" value="Glu/AcGlu_kinase"/>
</dbReference>
<protein>
    <recommendedName>
        <fullName evidence="8">Glutamate 5-kinase</fullName>
        <ecNumber evidence="8">2.7.2.11</ecNumber>
    </recommendedName>
    <alternativeName>
        <fullName evidence="8">Gamma-glutamyl kinase</fullName>
        <shortName evidence="8">GK</shortName>
    </alternativeName>
</protein>
<dbReference type="CDD" id="cd04242">
    <property type="entry name" value="AAK_G5K_ProB"/>
    <property type="match status" value="1"/>
</dbReference>
<feature type="domain" description="Aspartate/glutamate/uridylate kinase" evidence="9">
    <location>
        <begin position="10"/>
        <end position="243"/>
    </location>
</feature>
<evidence type="ECO:0000256" key="1">
    <source>
        <dbReference type="ARBA" id="ARBA00022490"/>
    </source>
</evidence>
<dbReference type="Proteomes" id="UP000235682">
    <property type="component" value="Unassembled WGS sequence"/>
</dbReference>
<comment type="similarity">
    <text evidence="8">Belongs to the glutamate 5-kinase family.</text>
</comment>
<accession>A0A2N6SNM2</accession>
<dbReference type="RefSeq" id="WP_102227770.1">
    <property type="nucleotide sequence ID" value="NZ_PNFY01000017.1"/>
</dbReference>
<evidence type="ECO:0000313" key="11">
    <source>
        <dbReference type="Proteomes" id="UP000235682"/>
    </source>
</evidence>
<dbReference type="NCBIfam" id="TIGR01027">
    <property type="entry name" value="proB"/>
    <property type="match status" value="1"/>
</dbReference>
<dbReference type="InterPro" id="IPR036393">
    <property type="entry name" value="AceGlu_kinase-like_sf"/>
</dbReference>
<comment type="function">
    <text evidence="8">Catalyzes the transfer of a phosphate group to glutamate to form L-glutamate 5-phosphate.</text>
</comment>
<sequence length="266" mass="29461">MSREIMKKVKRIVVKVGTNSIMKNHLEVDYRMLDRLAFVLATLRQQGYEIILVTSGAVGVGASYLEIEEYPTEIPDQQALSAIGQSALMALYSQFFDHYRCRVGQLLLTRDVVDHSISYENCHNALDRLIDMGVVPIINENDSVATDELKHPTKFGDNDTLSAIVAQIAQADLLVIMSDVDGLYDKNPAVYSDAKKIDHVPEVTQEIHDMAGGVGSEFARGGMATKIKAAERILNNDQAMIIMSAENPTKLFNVLEGETIGTLFKR</sequence>
<dbReference type="GO" id="GO:0055129">
    <property type="term" value="P:L-proline biosynthetic process"/>
    <property type="evidence" value="ECO:0007669"/>
    <property type="project" value="UniProtKB-UniRule"/>
</dbReference>
<dbReference type="GO" id="GO:0005524">
    <property type="term" value="F:ATP binding"/>
    <property type="evidence" value="ECO:0007669"/>
    <property type="project" value="UniProtKB-KW"/>
</dbReference>
<keyword evidence="4 8" id="KW-0808">Transferase</keyword>
<dbReference type="SUPFAM" id="SSF53633">
    <property type="entry name" value="Carbamate kinase-like"/>
    <property type="match status" value="1"/>
</dbReference>
<dbReference type="PRINTS" id="PR00474">
    <property type="entry name" value="GLU5KINASE"/>
</dbReference>
<evidence type="ECO:0000256" key="5">
    <source>
        <dbReference type="ARBA" id="ARBA00022741"/>
    </source>
</evidence>
<dbReference type="EC" id="2.7.2.11" evidence="8"/>
<feature type="binding site" evidence="8">
    <location>
        <position position="158"/>
    </location>
    <ligand>
        <name>substrate</name>
    </ligand>
</feature>
<keyword evidence="11" id="KW-1185">Reference proteome</keyword>
<keyword evidence="7 8" id="KW-0067">ATP-binding</keyword>
<feature type="binding site" evidence="8">
    <location>
        <position position="142"/>
    </location>
    <ligand>
        <name>substrate</name>
    </ligand>
</feature>
<dbReference type="FunFam" id="3.40.1160.10:FF:000018">
    <property type="entry name" value="Glutamate 5-kinase"/>
    <property type="match status" value="1"/>
</dbReference>
<dbReference type="UniPathway" id="UPA00098">
    <property type="reaction ID" value="UER00359"/>
</dbReference>
<evidence type="ECO:0000256" key="6">
    <source>
        <dbReference type="ARBA" id="ARBA00022777"/>
    </source>
</evidence>
<evidence type="ECO:0000256" key="7">
    <source>
        <dbReference type="ARBA" id="ARBA00022840"/>
    </source>
</evidence>
<dbReference type="OrthoDB" id="9804434at2"/>
<evidence type="ECO:0000256" key="3">
    <source>
        <dbReference type="ARBA" id="ARBA00022650"/>
    </source>
</evidence>
<evidence type="ECO:0000259" key="9">
    <source>
        <dbReference type="Pfam" id="PF00696"/>
    </source>
</evidence>
<dbReference type="InterPro" id="IPR041739">
    <property type="entry name" value="G5K_ProB"/>
</dbReference>
<dbReference type="InterPro" id="IPR001048">
    <property type="entry name" value="Asp/Glu/Uridylate_kinase"/>
</dbReference>
<proteinExistence type="inferred from homology"/>
<dbReference type="STRING" id="84521.SAMN04487994_102522"/>
<dbReference type="InterPro" id="IPR005715">
    <property type="entry name" value="Glu_5kinase/COase_Synthase"/>
</dbReference>
<dbReference type="InterPro" id="IPR011529">
    <property type="entry name" value="Glu_5kinase"/>
</dbReference>
<comment type="caution">
    <text evidence="10">The sequence shown here is derived from an EMBL/GenBank/DDBJ whole genome shotgun (WGS) entry which is preliminary data.</text>
</comment>
<dbReference type="PIRSF" id="PIRSF000729">
    <property type="entry name" value="GK"/>
    <property type="match status" value="1"/>
</dbReference>
<dbReference type="HAMAP" id="MF_00456">
    <property type="entry name" value="ProB"/>
    <property type="match status" value="1"/>
</dbReference>
<keyword evidence="5 8" id="KW-0547">Nucleotide-binding</keyword>
<gene>
    <name evidence="8 10" type="primary">proB</name>
    <name evidence="10" type="ORF">CJ205_03135</name>
</gene>
<comment type="subcellular location">
    <subcellularLocation>
        <location evidence="8">Cytoplasm</location>
    </subcellularLocation>
</comment>
<dbReference type="PROSITE" id="PS00902">
    <property type="entry name" value="GLUTAMATE_5_KINASE"/>
    <property type="match status" value="1"/>
</dbReference>
<keyword evidence="2 8" id="KW-0028">Amino-acid biosynthesis</keyword>
<dbReference type="GO" id="GO:0005829">
    <property type="term" value="C:cytosol"/>
    <property type="evidence" value="ECO:0007669"/>
    <property type="project" value="TreeGrafter"/>
</dbReference>
<name>A0A2N6SNM2_9LACT</name>
<evidence type="ECO:0000313" key="10">
    <source>
        <dbReference type="EMBL" id="PMC58677.1"/>
    </source>
</evidence>
<dbReference type="Pfam" id="PF00696">
    <property type="entry name" value="AA_kinase"/>
    <property type="match status" value="1"/>
</dbReference>
<feature type="binding site" evidence="8">
    <location>
        <position position="55"/>
    </location>
    <ligand>
        <name>substrate</name>
    </ligand>
</feature>
<dbReference type="GO" id="GO:0004349">
    <property type="term" value="F:glutamate 5-kinase activity"/>
    <property type="evidence" value="ECO:0007669"/>
    <property type="project" value="UniProtKB-UniRule"/>
</dbReference>
<feature type="binding site" evidence="8">
    <location>
        <position position="15"/>
    </location>
    <ligand>
        <name>ATP</name>
        <dbReference type="ChEBI" id="CHEBI:30616"/>
    </ligand>
</feature>
<feature type="binding site" evidence="8">
    <location>
        <begin position="178"/>
        <end position="179"/>
    </location>
    <ligand>
        <name>ATP</name>
        <dbReference type="ChEBI" id="CHEBI:30616"/>
    </ligand>
</feature>
<dbReference type="AlphaFoldDB" id="A0A2N6SNM2"/>
<evidence type="ECO:0000256" key="2">
    <source>
        <dbReference type="ARBA" id="ARBA00022605"/>
    </source>
</evidence>
<dbReference type="PANTHER" id="PTHR43654">
    <property type="entry name" value="GLUTAMATE 5-KINASE"/>
    <property type="match status" value="1"/>
</dbReference>
<comment type="caution">
    <text evidence="8">Lacks conserved residue(s) required for the propagation of feature annotation.</text>
</comment>
<dbReference type="InterPro" id="IPR019797">
    <property type="entry name" value="Glutamate_5-kinase_CS"/>
</dbReference>
<evidence type="ECO:0000256" key="8">
    <source>
        <dbReference type="HAMAP-Rule" id="MF_00456"/>
    </source>
</evidence>
<organism evidence="10 11">
    <name type="scientific">Dolosicoccus paucivorans</name>
    <dbReference type="NCBI Taxonomy" id="84521"/>
    <lineage>
        <taxon>Bacteria</taxon>
        <taxon>Bacillati</taxon>
        <taxon>Bacillota</taxon>
        <taxon>Bacilli</taxon>
        <taxon>Lactobacillales</taxon>
        <taxon>Aerococcaceae</taxon>
        <taxon>Dolosicoccus</taxon>
    </lineage>
</organism>
<comment type="catalytic activity">
    <reaction evidence="8">
        <text>L-glutamate + ATP = L-glutamyl 5-phosphate + ADP</text>
        <dbReference type="Rhea" id="RHEA:14877"/>
        <dbReference type="ChEBI" id="CHEBI:29985"/>
        <dbReference type="ChEBI" id="CHEBI:30616"/>
        <dbReference type="ChEBI" id="CHEBI:58274"/>
        <dbReference type="ChEBI" id="CHEBI:456216"/>
        <dbReference type="EC" id="2.7.2.11"/>
    </reaction>
</comment>
<dbReference type="EMBL" id="PNHE01000008">
    <property type="protein sequence ID" value="PMC58677.1"/>
    <property type="molecule type" value="Genomic_DNA"/>
</dbReference>
<dbReference type="PANTHER" id="PTHR43654:SF1">
    <property type="entry name" value="ISOPENTENYL PHOSPHATE KINASE"/>
    <property type="match status" value="1"/>
</dbReference>